<evidence type="ECO:0000313" key="7">
    <source>
        <dbReference type="EMBL" id="HCL02877.1"/>
    </source>
</evidence>
<accession>A0A3D2X811</accession>
<evidence type="ECO:0000256" key="5">
    <source>
        <dbReference type="SAM" id="Phobius"/>
    </source>
</evidence>
<gene>
    <name evidence="7" type="ORF">DHW61_10785</name>
</gene>
<keyword evidence="3 5" id="KW-1133">Transmembrane helix</keyword>
<dbReference type="EMBL" id="DPVV01000359">
    <property type="protein sequence ID" value="HCL02877.1"/>
    <property type="molecule type" value="Genomic_DNA"/>
</dbReference>
<evidence type="ECO:0000256" key="3">
    <source>
        <dbReference type="ARBA" id="ARBA00022989"/>
    </source>
</evidence>
<dbReference type="PANTHER" id="PTHR21016">
    <property type="entry name" value="BETA-AMYLOID BINDING PROTEIN-RELATED"/>
    <property type="match status" value="1"/>
</dbReference>
<comment type="subcellular location">
    <subcellularLocation>
        <location evidence="1">Membrane</location>
        <topology evidence="1">Multi-pass membrane protein</topology>
    </subcellularLocation>
</comment>
<protein>
    <recommendedName>
        <fullName evidence="6">TM2 domain-containing protein</fullName>
    </recommendedName>
</protein>
<dbReference type="GO" id="GO:0016020">
    <property type="term" value="C:membrane"/>
    <property type="evidence" value="ECO:0007669"/>
    <property type="project" value="UniProtKB-SubCell"/>
</dbReference>
<name>A0A3D2X811_9FIRM</name>
<evidence type="ECO:0000313" key="8">
    <source>
        <dbReference type="Proteomes" id="UP000262969"/>
    </source>
</evidence>
<proteinExistence type="predicted"/>
<dbReference type="InterPro" id="IPR050932">
    <property type="entry name" value="TM2D1-3-like"/>
</dbReference>
<evidence type="ECO:0000256" key="2">
    <source>
        <dbReference type="ARBA" id="ARBA00022692"/>
    </source>
</evidence>
<feature type="domain" description="TM2" evidence="6">
    <location>
        <begin position="131"/>
        <end position="179"/>
    </location>
</feature>
<organism evidence="7 8">
    <name type="scientific">Lachnoclostridium phytofermentans</name>
    <dbReference type="NCBI Taxonomy" id="66219"/>
    <lineage>
        <taxon>Bacteria</taxon>
        <taxon>Bacillati</taxon>
        <taxon>Bacillota</taxon>
        <taxon>Clostridia</taxon>
        <taxon>Lachnospirales</taxon>
        <taxon>Lachnospiraceae</taxon>
    </lineage>
</organism>
<dbReference type="AlphaFoldDB" id="A0A3D2X811"/>
<dbReference type="InterPro" id="IPR007829">
    <property type="entry name" value="TM2"/>
</dbReference>
<keyword evidence="4 5" id="KW-0472">Membrane</keyword>
<feature type="transmembrane region" description="Helical" evidence="5">
    <location>
        <begin position="160"/>
        <end position="183"/>
    </location>
</feature>
<keyword evidence="2 5" id="KW-0812">Transmembrane</keyword>
<evidence type="ECO:0000259" key="6">
    <source>
        <dbReference type="Pfam" id="PF05154"/>
    </source>
</evidence>
<dbReference type="Proteomes" id="UP000262969">
    <property type="component" value="Unassembled WGS sequence"/>
</dbReference>
<sequence length="195" mass="22774">MIYCYQGEITLDKCPNCGARVEGIQCLYCGSTFKENQEQQQAHQNQAHQNYSSHSQTYHNKTVQSQTFQRSINISSDKISDELSEDINDLVNDILSTSLGKSNNKSWKQQYKQGKDTIHIYNGPEEIIVPQKKRGTALLLCFFFGYLGFHYLYLKRYKMFLLYFFTFGLLGFGYFIDVFRIIFGFIKDDYGQYLV</sequence>
<reference evidence="7 8" key="1">
    <citation type="journal article" date="2018" name="Nat. Biotechnol.">
        <title>A standardized bacterial taxonomy based on genome phylogeny substantially revises the tree of life.</title>
        <authorList>
            <person name="Parks D.H."/>
            <person name="Chuvochina M."/>
            <person name="Waite D.W."/>
            <person name="Rinke C."/>
            <person name="Skarshewski A."/>
            <person name="Chaumeil P.A."/>
            <person name="Hugenholtz P."/>
        </authorList>
    </citation>
    <scope>NUCLEOTIDE SEQUENCE [LARGE SCALE GENOMIC DNA]</scope>
    <source>
        <strain evidence="7">UBA11728</strain>
    </source>
</reference>
<evidence type="ECO:0000256" key="4">
    <source>
        <dbReference type="ARBA" id="ARBA00023136"/>
    </source>
</evidence>
<dbReference type="PANTHER" id="PTHR21016:SF25">
    <property type="entry name" value="TM2 DOMAIN-CONTAINING PROTEIN DDB_G0277895-RELATED"/>
    <property type="match status" value="1"/>
</dbReference>
<feature type="transmembrane region" description="Helical" evidence="5">
    <location>
        <begin position="137"/>
        <end position="154"/>
    </location>
</feature>
<comment type="caution">
    <text evidence="7">The sequence shown here is derived from an EMBL/GenBank/DDBJ whole genome shotgun (WGS) entry which is preliminary data.</text>
</comment>
<dbReference type="Pfam" id="PF05154">
    <property type="entry name" value="TM2"/>
    <property type="match status" value="1"/>
</dbReference>
<evidence type="ECO:0000256" key="1">
    <source>
        <dbReference type="ARBA" id="ARBA00004141"/>
    </source>
</evidence>